<dbReference type="Gene3D" id="3.30.160.20">
    <property type="match status" value="1"/>
</dbReference>
<feature type="domain" description="RNase III" evidence="17">
    <location>
        <begin position="31"/>
        <end position="159"/>
    </location>
</feature>
<dbReference type="InterPro" id="IPR000999">
    <property type="entry name" value="RNase_III_dom"/>
</dbReference>
<keyword evidence="9 15" id="KW-0540">Nuclease</keyword>
<comment type="subcellular location">
    <subcellularLocation>
        <location evidence="2 15">Cytoplasm</location>
    </subcellularLocation>
</comment>
<feature type="binding site" evidence="15">
    <location>
        <position position="145"/>
    </location>
    <ligand>
        <name>Mg(2+)</name>
        <dbReference type="ChEBI" id="CHEBI:18420"/>
    </ligand>
</feature>
<evidence type="ECO:0000256" key="13">
    <source>
        <dbReference type="ARBA" id="ARBA00022842"/>
    </source>
</evidence>
<dbReference type="SUPFAM" id="SSF69065">
    <property type="entry name" value="RNase III domain-like"/>
    <property type="match status" value="1"/>
</dbReference>
<dbReference type="GO" id="GO:0042802">
    <property type="term" value="F:identical protein binding"/>
    <property type="evidence" value="ECO:0007669"/>
    <property type="project" value="UniProtKB-ARBA"/>
</dbReference>
<evidence type="ECO:0000256" key="10">
    <source>
        <dbReference type="ARBA" id="ARBA00022723"/>
    </source>
</evidence>
<dbReference type="GO" id="GO:0003725">
    <property type="term" value="F:double-stranded RNA binding"/>
    <property type="evidence" value="ECO:0007669"/>
    <property type="project" value="TreeGrafter"/>
</dbReference>
<dbReference type="GO" id="GO:0019843">
    <property type="term" value="F:rRNA binding"/>
    <property type="evidence" value="ECO:0007669"/>
    <property type="project" value="UniProtKB-KW"/>
</dbReference>
<dbReference type="InterPro" id="IPR036389">
    <property type="entry name" value="RNase_III_sf"/>
</dbReference>
<feature type="binding site" evidence="15">
    <location>
        <position position="72"/>
    </location>
    <ligand>
        <name>Mg(2+)</name>
        <dbReference type="ChEBI" id="CHEBI:18420"/>
    </ligand>
</feature>
<evidence type="ECO:0000313" key="18">
    <source>
        <dbReference type="EMBL" id="VWX36865.1"/>
    </source>
</evidence>
<dbReference type="GO" id="GO:0004525">
    <property type="term" value="F:ribonuclease III activity"/>
    <property type="evidence" value="ECO:0007669"/>
    <property type="project" value="UniProtKB-UniRule"/>
</dbReference>
<keyword evidence="15" id="KW-0699">rRNA-binding</keyword>
<evidence type="ECO:0000256" key="4">
    <source>
        <dbReference type="ARBA" id="ARBA00011738"/>
    </source>
</evidence>
<feature type="binding site" evidence="15">
    <location>
        <position position="148"/>
    </location>
    <ligand>
        <name>Mg(2+)</name>
        <dbReference type="ChEBI" id="CHEBI:18420"/>
    </ligand>
</feature>
<name>A0A653ICU0_9BACL</name>
<comment type="function">
    <text evidence="15">Digests double-stranded RNA. Involved in the processing of primary rRNA transcript to yield the immediate precursors to the large and small rRNAs (23S and 16S). Processes some mRNAs, and tRNAs when they are encoded in the rRNA operon. Processes pre-crRNA and tracrRNA of type II CRISPR loci if present in the organism.</text>
</comment>
<keyword evidence="13 15" id="KW-0460">Magnesium</keyword>
<dbReference type="GO" id="GO:0005737">
    <property type="term" value="C:cytoplasm"/>
    <property type="evidence" value="ECO:0007669"/>
    <property type="project" value="UniProtKB-SubCell"/>
</dbReference>
<keyword evidence="5 15" id="KW-0963">Cytoplasm</keyword>
<dbReference type="InterPro" id="IPR011907">
    <property type="entry name" value="RNase_III"/>
</dbReference>
<comment type="catalytic activity">
    <reaction evidence="1 15">
        <text>Endonucleolytic cleavage to 5'-phosphomonoester.</text>
        <dbReference type="EC" id="3.1.26.3"/>
    </reaction>
</comment>
<evidence type="ECO:0000256" key="1">
    <source>
        <dbReference type="ARBA" id="ARBA00000109"/>
    </source>
</evidence>
<organism evidence="18 19">
    <name type="scientific">Exiguobacterium oxidotolerans</name>
    <dbReference type="NCBI Taxonomy" id="223958"/>
    <lineage>
        <taxon>Bacteria</taxon>
        <taxon>Bacillati</taxon>
        <taxon>Bacillota</taxon>
        <taxon>Bacilli</taxon>
        <taxon>Bacillales</taxon>
        <taxon>Bacillales Family XII. Incertae Sedis</taxon>
        <taxon>Exiguobacterium</taxon>
    </lineage>
</organism>
<proteinExistence type="inferred from homology"/>
<dbReference type="EMBL" id="CABWKQ010000023">
    <property type="protein sequence ID" value="VWX36865.1"/>
    <property type="molecule type" value="Genomic_DNA"/>
</dbReference>
<evidence type="ECO:0000256" key="14">
    <source>
        <dbReference type="ARBA" id="ARBA00022884"/>
    </source>
</evidence>
<comment type="cofactor">
    <cofactor evidence="15">
        <name>Mg(2+)</name>
        <dbReference type="ChEBI" id="CHEBI:18420"/>
    </cofactor>
</comment>
<sequence>MTNQKGRRVRKGPYVKRRKDARTFAQIEQKFEELQMRLSIHFSNVELLKQAFTHSSFVNEQRESDGDNERLEFLGDAVLELTVSRYLFEHYPERSEGELTKLRAAIVCEPSLVQFANHYEFSDMILLGKGEELTGGRNRPALLADVFEAFIGALYLDQGIEAAERFLAEAVFPKVASGFFEEQTDFKSQLQEAIQRVGLGQIEYEIIEERGPAHSREFISRVQVPDKVEGIGTGRSKKEAEQQAAKQALLAYIGIIYHFYKKR</sequence>
<dbReference type="RefSeq" id="WP_236549968.1">
    <property type="nucleotide sequence ID" value="NZ_LR732308.1"/>
</dbReference>
<evidence type="ECO:0000256" key="2">
    <source>
        <dbReference type="ARBA" id="ARBA00004496"/>
    </source>
</evidence>
<evidence type="ECO:0000256" key="6">
    <source>
        <dbReference type="ARBA" id="ARBA00022552"/>
    </source>
</evidence>
<evidence type="ECO:0000259" key="17">
    <source>
        <dbReference type="PROSITE" id="PS50142"/>
    </source>
</evidence>
<gene>
    <name evidence="15 18" type="primary">rnc</name>
    <name evidence="18" type="ORF">EXIGUO9Y_30098</name>
</gene>
<evidence type="ECO:0000256" key="11">
    <source>
        <dbReference type="ARBA" id="ARBA00022759"/>
    </source>
</evidence>
<protein>
    <recommendedName>
        <fullName evidence="15">Ribonuclease 3</fullName>
        <ecNumber evidence="15">3.1.26.3</ecNumber>
    </recommendedName>
    <alternativeName>
        <fullName evidence="15">Ribonuclease III</fullName>
        <shortName evidence="15">RNase III</shortName>
    </alternativeName>
</protein>
<evidence type="ECO:0000256" key="15">
    <source>
        <dbReference type="HAMAP-Rule" id="MF_00104"/>
    </source>
</evidence>
<dbReference type="Pfam" id="PF14622">
    <property type="entry name" value="Ribonucleas_3_3"/>
    <property type="match status" value="1"/>
</dbReference>
<keyword evidence="7 15" id="KW-0507">mRNA processing</keyword>
<dbReference type="PANTHER" id="PTHR11207">
    <property type="entry name" value="RIBONUCLEASE III"/>
    <property type="match status" value="1"/>
</dbReference>
<evidence type="ECO:0000256" key="5">
    <source>
        <dbReference type="ARBA" id="ARBA00022490"/>
    </source>
</evidence>
<evidence type="ECO:0000313" key="19">
    <source>
        <dbReference type="Proteomes" id="UP000439752"/>
    </source>
</evidence>
<comment type="subunit">
    <text evidence="4 15">Homodimer.</text>
</comment>
<feature type="domain" description="DRBM" evidence="16">
    <location>
        <begin position="185"/>
        <end position="254"/>
    </location>
</feature>
<keyword evidence="10 15" id="KW-0479">Metal-binding</keyword>
<dbReference type="SMART" id="SM00535">
    <property type="entry name" value="RIBOc"/>
    <property type="match status" value="1"/>
</dbReference>
<evidence type="ECO:0000256" key="9">
    <source>
        <dbReference type="ARBA" id="ARBA00022722"/>
    </source>
</evidence>
<dbReference type="GO" id="GO:0006364">
    <property type="term" value="P:rRNA processing"/>
    <property type="evidence" value="ECO:0007669"/>
    <property type="project" value="UniProtKB-UniRule"/>
</dbReference>
<dbReference type="GO" id="GO:0006397">
    <property type="term" value="P:mRNA processing"/>
    <property type="evidence" value="ECO:0007669"/>
    <property type="project" value="UniProtKB-UniRule"/>
</dbReference>
<feature type="active site" evidence="15">
    <location>
        <position position="148"/>
    </location>
</feature>
<dbReference type="PROSITE" id="PS50137">
    <property type="entry name" value="DS_RBD"/>
    <property type="match status" value="1"/>
</dbReference>
<dbReference type="Pfam" id="PF00035">
    <property type="entry name" value="dsrm"/>
    <property type="match status" value="1"/>
</dbReference>
<dbReference type="Gene3D" id="1.10.1520.10">
    <property type="entry name" value="Ribonuclease III domain"/>
    <property type="match status" value="1"/>
</dbReference>
<keyword evidence="6 15" id="KW-0698">rRNA processing</keyword>
<keyword evidence="12 15" id="KW-0378">Hydrolase</keyword>
<dbReference type="FunFam" id="3.30.160.20:FF:000003">
    <property type="entry name" value="Ribonuclease 3"/>
    <property type="match status" value="1"/>
</dbReference>
<keyword evidence="14 15" id="KW-0694">RNA-binding</keyword>
<dbReference type="HAMAP" id="MF_00104">
    <property type="entry name" value="RNase_III"/>
    <property type="match status" value="1"/>
</dbReference>
<comment type="similarity">
    <text evidence="3">Belongs to the ribonuclease III family.</text>
</comment>
<dbReference type="AlphaFoldDB" id="A0A653ICU0"/>
<dbReference type="NCBIfam" id="TIGR02191">
    <property type="entry name" value="RNaseIII"/>
    <property type="match status" value="1"/>
</dbReference>
<keyword evidence="19" id="KW-1185">Reference proteome</keyword>
<dbReference type="EC" id="3.1.26.3" evidence="15"/>
<dbReference type="CDD" id="cd00593">
    <property type="entry name" value="RIBOc"/>
    <property type="match status" value="1"/>
</dbReference>
<dbReference type="GO" id="GO:0010468">
    <property type="term" value="P:regulation of gene expression"/>
    <property type="evidence" value="ECO:0007669"/>
    <property type="project" value="TreeGrafter"/>
</dbReference>
<dbReference type="InterPro" id="IPR014720">
    <property type="entry name" value="dsRBD_dom"/>
</dbReference>
<evidence type="ECO:0000256" key="8">
    <source>
        <dbReference type="ARBA" id="ARBA00022694"/>
    </source>
</evidence>
<keyword evidence="8 15" id="KW-0819">tRNA processing</keyword>
<dbReference type="GO" id="GO:0046872">
    <property type="term" value="F:metal ion binding"/>
    <property type="evidence" value="ECO:0007669"/>
    <property type="project" value="UniProtKB-KW"/>
</dbReference>
<evidence type="ECO:0000256" key="12">
    <source>
        <dbReference type="ARBA" id="ARBA00022801"/>
    </source>
</evidence>
<dbReference type="FunFam" id="1.10.1520.10:FF:000001">
    <property type="entry name" value="Ribonuclease 3"/>
    <property type="match status" value="1"/>
</dbReference>
<evidence type="ECO:0000256" key="7">
    <source>
        <dbReference type="ARBA" id="ARBA00022664"/>
    </source>
</evidence>
<feature type="active site" evidence="15">
    <location>
        <position position="76"/>
    </location>
</feature>
<dbReference type="CDD" id="cd10845">
    <property type="entry name" value="DSRM_RNAse_III_family"/>
    <property type="match status" value="1"/>
</dbReference>
<dbReference type="PROSITE" id="PS50142">
    <property type="entry name" value="RNASE_3_2"/>
    <property type="match status" value="1"/>
</dbReference>
<dbReference type="PANTHER" id="PTHR11207:SF0">
    <property type="entry name" value="RIBONUCLEASE 3"/>
    <property type="match status" value="1"/>
</dbReference>
<evidence type="ECO:0000256" key="3">
    <source>
        <dbReference type="ARBA" id="ARBA00010183"/>
    </source>
</evidence>
<evidence type="ECO:0000259" key="16">
    <source>
        <dbReference type="PROSITE" id="PS50137"/>
    </source>
</evidence>
<dbReference type="GO" id="GO:0008033">
    <property type="term" value="P:tRNA processing"/>
    <property type="evidence" value="ECO:0007669"/>
    <property type="project" value="UniProtKB-KW"/>
</dbReference>
<dbReference type="SUPFAM" id="SSF54768">
    <property type="entry name" value="dsRNA-binding domain-like"/>
    <property type="match status" value="1"/>
</dbReference>
<keyword evidence="11 15" id="KW-0255">Endonuclease</keyword>
<dbReference type="SMART" id="SM00358">
    <property type="entry name" value="DSRM"/>
    <property type="match status" value="1"/>
</dbReference>
<reference evidence="18 19" key="1">
    <citation type="submission" date="2019-10" db="EMBL/GenBank/DDBJ databases">
        <authorList>
            <person name="Karimi E."/>
        </authorList>
    </citation>
    <scope>NUCLEOTIDE SEQUENCE [LARGE SCALE GENOMIC DNA]</scope>
    <source>
        <strain evidence="18">Exiguobacterium sp. 9Y</strain>
    </source>
</reference>
<accession>A0A653ICU0</accession>
<dbReference type="PROSITE" id="PS00517">
    <property type="entry name" value="RNASE_3_1"/>
    <property type="match status" value="1"/>
</dbReference>
<dbReference type="Proteomes" id="UP000439752">
    <property type="component" value="Unassembled WGS sequence"/>
</dbReference>